<evidence type="ECO:0000313" key="1">
    <source>
        <dbReference type="EMBL" id="KAG8183994.1"/>
    </source>
</evidence>
<dbReference type="PANTHER" id="PTHR12890">
    <property type="entry name" value="DREV PROTEIN"/>
    <property type="match status" value="1"/>
</dbReference>
<accession>A0AAV6UID2</accession>
<dbReference type="Proteomes" id="UP000827092">
    <property type="component" value="Unassembled WGS sequence"/>
</dbReference>
<dbReference type="PANTHER" id="PTHR12890:SF0">
    <property type="entry name" value="PROTEIN-L-HISTIDINE N-PROS-METHYLTRANSFERASE"/>
    <property type="match status" value="1"/>
</dbReference>
<organism evidence="1 2">
    <name type="scientific">Oedothorax gibbosus</name>
    <dbReference type="NCBI Taxonomy" id="931172"/>
    <lineage>
        <taxon>Eukaryota</taxon>
        <taxon>Metazoa</taxon>
        <taxon>Ecdysozoa</taxon>
        <taxon>Arthropoda</taxon>
        <taxon>Chelicerata</taxon>
        <taxon>Arachnida</taxon>
        <taxon>Araneae</taxon>
        <taxon>Araneomorphae</taxon>
        <taxon>Entelegynae</taxon>
        <taxon>Araneoidea</taxon>
        <taxon>Linyphiidae</taxon>
        <taxon>Erigoninae</taxon>
        <taxon>Oedothorax</taxon>
    </lineage>
</organism>
<dbReference type="AlphaFoldDB" id="A0AAV6UID2"/>
<dbReference type="GO" id="GO:0106370">
    <property type="term" value="F:protein-L-histidine N-pros-methyltransferase activity"/>
    <property type="evidence" value="ECO:0007669"/>
    <property type="project" value="InterPro"/>
</dbReference>
<evidence type="ECO:0000313" key="2">
    <source>
        <dbReference type="Proteomes" id="UP000827092"/>
    </source>
</evidence>
<dbReference type="EMBL" id="JAFNEN010000392">
    <property type="protein sequence ID" value="KAG8183994.1"/>
    <property type="molecule type" value="Genomic_DNA"/>
</dbReference>
<dbReference type="InterPro" id="IPR007884">
    <property type="entry name" value="METL9"/>
</dbReference>
<proteinExistence type="predicted"/>
<gene>
    <name evidence="1" type="ORF">JTE90_029134</name>
</gene>
<protein>
    <submittedName>
        <fullName evidence="1">Uncharacterized protein</fullName>
    </submittedName>
</protein>
<keyword evidence="2" id="KW-1185">Reference proteome</keyword>
<dbReference type="Pfam" id="PF05219">
    <property type="entry name" value="DREV"/>
    <property type="match status" value="1"/>
</dbReference>
<sequence length="96" mass="11337">MTTTPYLRSSLARSLYTKMIKDDNLRTLDKSKWYEVSLERVDCELHESFLQSCVDGETEDFLEQCFDKSDWLFTQLFQALARSLMSWFMSRTSING</sequence>
<name>A0AAV6UID2_9ARAC</name>
<comment type="caution">
    <text evidence="1">The sequence shown here is derived from an EMBL/GenBank/DDBJ whole genome shotgun (WGS) entry which is preliminary data.</text>
</comment>
<reference evidence="1 2" key="1">
    <citation type="journal article" date="2022" name="Nat. Ecol. Evol.">
        <title>A masculinizing supergene underlies an exaggerated male reproductive morph in a spider.</title>
        <authorList>
            <person name="Hendrickx F."/>
            <person name="De Corte Z."/>
            <person name="Sonet G."/>
            <person name="Van Belleghem S.M."/>
            <person name="Kostlbacher S."/>
            <person name="Vangestel C."/>
        </authorList>
    </citation>
    <scope>NUCLEOTIDE SEQUENCE [LARGE SCALE GENOMIC DNA]</scope>
    <source>
        <strain evidence="1">W744_W776</strain>
    </source>
</reference>